<evidence type="ECO:0000313" key="3">
    <source>
        <dbReference type="Proteomes" id="UP000001610"/>
    </source>
</evidence>
<reference evidence="2 3" key="1">
    <citation type="journal article" date="2011" name="Genome Biol.">
        <title>Genome sequence of the insect pathogenic fungus Cordyceps militaris, a valued traditional Chinese medicine.</title>
        <authorList>
            <person name="Zheng P."/>
            <person name="Xia Y."/>
            <person name="Xiao G."/>
            <person name="Xiong C."/>
            <person name="Hu X."/>
            <person name="Zhang S."/>
            <person name="Zheng H."/>
            <person name="Huang Y."/>
            <person name="Zhou Y."/>
            <person name="Wang S."/>
            <person name="Zhao G.P."/>
            <person name="Liu X."/>
            <person name="St Leger R.J."/>
            <person name="Wang C."/>
        </authorList>
    </citation>
    <scope>NUCLEOTIDE SEQUENCE [LARGE SCALE GENOMIC DNA]</scope>
    <source>
        <strain evidence="2 3">CM01</strain>
    </source>
</reference>
<proteinExistence type="predicted"/>
<dbReference type="EMBL" id="JH126400">
    <property type="protein sequence ID" value="EGX94824.1"/>
    <property type="molecule type" value="Genomic_DNA"/>
</dbReference>
<evidence type="ECO:0000256" key="1">
    <source>
        <dbReference type="SAM" id="MobiDB-lite"/>
    </source>
</evidence>
<dbReference type="HOGENOM" id="CLU_1875336_0_0_1"/>
<dbReference type="AlphaFoldDB" id="G3J8U1"/>
<keyword evidence="3" id="KW-1185">Reference proteome</keyword>
<dbReference type="VEuPathDB" id="FungiDB:CCM_03095"/>
<sequence>MGGRNSGGSGAMRADPKGHSASHLNSSTKIDQFAYPLPPTATKCKIRWVNATTTTHDAADKTRGLLFLCNLRAKTTNTDDVTAPFQKPFVVHIRNLSLPLPCVFTTTVAIDGYNIGFPIAAHDQHHSSAPVRRDRR</sequence>
<dbReference type="KEGG" id="cmt:CCM_03095"/>
<accession>G3J8U1</accession>
<dbReference type="RefSeq" id="XP_006668310.1">
    <property type="nucleotide sequence ID" value="XM_006668247.1"/>
</dbReference>
<feature type="region of interest" description="Disordered" evidence="1">
    <location>
        <begin position="1"/>
        <end position="25"/>
    </location>
</feature>
<dbReference type="Proteomes" id="UP000001610">
    <property type="component" value="Unassembled WGS sequence"/>
</dbReference>
<dbReference type="InParanoid" id="G3J8U1"/>
<organism evidence="2 3">
    <name type="scientific">Cordyceps militaris (strain CM01)</name>
    <name type="common">Caterpillar fungus</name>
    <dbReference type="NCBI Taxonomy" id="983644"/>
    <lineage>
        <taxon>Eukaryota</taxon>
        <taxon>Fungi</taxon>
        <taxon>Dikarya</taxon>
        <taxon>Ascomycota</taxon>
        <taxon>Pezizomycotina</taxon>
        <taxon>Sordariomycetes</taxon>
        <taxon>Hypocreomycetidae</taxon>
        <taxon>Hypocreales</taxon>
        <taxon>Cordycipitaceae</taxon>
        <taxon>Cordyceps</taxon>
    </lineage>
</organism>
<evidence type="ECO:0000313" key="2">
    <source>
        <dbReference type="EMBL" id="EGX94824.1"/>
    </source>
</evidence>
<name>G3J8U1_CORMM</name>
<dbReference type="GeneID" id="18165122"/>
<gene>
    <name evidence="2" type="ORF">CCM_03095</name>
</gene>
<protein>
    <submittedName>
        <fullName evidence="2">Uncharacterized protein</fullName>
    </submittedName>
</protein>
<feature type="compositionally biased region" description="Gly residues" evidence="1">
    <location>
        <begin position="1"/>
        <end position="10"/>
    </location>
</feature>